<evidence type="ECO:0000259" key="1">
    <source>
        <dbReference type="Pfam" id="PF12167"/>
    </source>
</evidence>
<dbReference type="InterPro" id="IPR022000">
    <property type="entry name" value="Min27-like_integrase_DNA_bind"/>
</dbReference>
<organism evidence="2 3">
    <name type="scientific">Helicobacter gastrocanis</name>
    <dbReference type="NCBI Taxonomy" id="2849641"/>
    <lineage>
        <taxon>Bacteria</taxon>
        <taxon>Pseudomonadati</taxon>
        <taxon>Campylobacterota</taxon>
        <taxon>Epsilonproteobacteria</taxon>
        <taxon>Campylobacterales</taxon>
        <taxon>Helicobacteraceae</taxon>
        <taxon>Helicobacter</taxon>
    </lineage>
</organism>
<evidence type="ECO:0000313" key="3">
    <source>
        <dbReference type="Proteomes" id="UP000826775"/>
    </source>
</evidence>
<dbReference type="Proteomes" id="UP000826775">
    <property type="component" value="Chromosome"/>
</dbReference>
<keyword evidence="3" id="KW-1185">Reference proteome</keyword>
<evidence type="ECO:0000313" key="2">
    <source>
        <dbReference type="EMBL" id="BCZ18077.1"/>
    </source>
</evidence>
<sequence length="79" mass="8572">MLFKLLIPAVDFTGDVVDFMGGGVSKRKKMSLGVKDTPKNRKKVQTNEAQILKKAKTGNKNTAPCVQAYLQCQEGLSAS</sequence>
<gene>
    <name evidence="2" type="ORF">NHP190003_13590</name>
</gene>
<reference evidence="2 3" key="1">
    <citation type="submission" date="2021-07" db="EMBL/GenBank/DDBJ databases">
        <title>Novel Helicobacter sp. Isolated from a dog.</title>
        <authorList>
            <person name="Rimbara E."/>
            <person name="Suzuki M."/>
        </authorList>
    </citation>
    <scope>NUCLEOTIDE SEQUENCE [LARGE SCALE GENOMIC DNA]</scope>
    <source>
        <strain evidence="3">NHP19-003</strain>
    </source>
</reference>
<protein>
    <recommendedName>
        <fullName evidence="1">Min27-like integrase DNA-binding domain-containing protein</fullName>
    </recommendedName>
</protein>
<name>A0ABM7SBN6_9HELI</name>
<proteinExistence type="predicted"/>
<feature type="domain" description="Min27-like integrase DNA-binding" evidence="1">
    <location>
        <begin position="18"/>
        <end position="59"/>
    </location>
</feature>
<dbReference type="Pfam" id="PF12167">
    <property type="entry name" value="Arm-DNA-bind_2"/>
    <property type="match status" value="1"/>
</dbReference>
<dbReference type="EMBL" id="AP024814">
    <property type="protein sequence ID" value="BCZ18077.1"/>
    <property type="molecule type" value="Genomic_DNA"/>
</dbReference>
<accession>A0ABM7SBN6</accession>